<evidence type="ECO:0000256" key="4">
    <source>
        <dbReference type="ARBA" id="ARBA00022741"/>
    </source>
</evidence>
<proteinExistence type="inferred from homology"/>
<keyword evidence="13" id="KW-1185">Reference proteome</keyword>
<evidence type="ECO:0000256" key="5">
    <source>
        <dbReference type="ARBA" id="ARBA00022840"/>
    </source>
</evidence>
<dbReference type="STRING" id="1120996.SAMN02746066_02456"/>
<comment type="catalytic activity">
    <reaction evidence="8 10">
        <text>a 2'-deoxyribonucleoside 5'-diphosphate + [thioredoxin]-disulfide + H2O = a ribonucleoside 5'-diphosphate + [thioredoxin]-dithiol</text>
        <dbReference type="Rhea" id="RHEA:23252"/>
        <dbReference type="Rhea" id="RHEA-COMP:10698"/>
        <dbReference type="Rhea" id="RHEA-COMP:10700"/>
        <dbReference type="ChEBI" id="CHEBI:15377"/>
        <dbReference type="ChEBI" id="CHEBI:29950"/>
        <dbReference type="ChEBI" id="CHEBI:50058"/>
        <dbReference type="ChEBI" id="CHEBI:57930"/>
        <dbReference type="ChEBI" id="CHEBI:73316"/>
        <dbReference type="EC" id="1.17.4.1"/>
    </reaction>
</comment>
<dbReference type="GO" id="GO:0005971">
    <property type="term" value="C:ribonucleoside-diphosphate reductase complex"/>
    <property type="evidence" value="ECO:0007669"/>
    <property type="project" value="TreeGrafter"/>
</dbReference>
<dbReference type="GO" id="GO:0004748">
    <property type="term" value="F:ribonucleoside-diphosphate reductase activity, thioredoxin disulfide as acceptor"/>
    <property type="evidence" value="ECO:0007669"/>
    <property type="project" value="UniProtKB-EC"/>
</dbReference>
<name>A0A1M7JWH7_9FIRM</name>
<dbReference type="SUPFAM" id="SSF48168">
    <property type="entry name" value="R1 subunit of ribonucleotide reductase, N-terminal domain"/>
    <property type="match status" value="1"/>
</dbReference>
<organism evidence="12 13">
    <name type="scientific">Anaerosporobacter mobilis DSM 15930</name>
    <dbReference type="NCBI Taxonomy" id="1120996"/>
    <lineage>
        <taxon>Bacteria</taxon>
        <taxon>Bacillati</taxon>
        <taxon>Bacillota</taxon>
        <taxon>Clostridia</taxon>
        <taxon>Lachnospirales</taxon>
        <taxon>Lachnospiraceae</taxon>
        <taxon>Anaerosporobacter</taxon>
    </lineage>
</organism>
<dbReference type="PANTHER" id="PTHR11573:SF6">
    <property type="entry name" value="RIBONUCLEOSIDE-DIPHOSPHATE REDUCTASE LARGE SUBUNIT"/>
    <property type="match status" value="1"/>
</dbReference>
<accession>A0A1M7JWH7</accession>
<dbReference type="GO" id="GO:0005524">
    <property type="term" value="F:ATP binding"/>
    <property type="evidence" value="ECO:0007669"/>
    <property type="project" value="UniProtKB-UniRule"/>
</dbReference>
<evidence type="ECO:0000256" key="2">
    <source>
        <dbReference type="ARBA" id="ARBA00012274"/>
    </source>
</evidence>
<dbReference type="PROSITE" id="PS00089">
    <property type="entry name" value="RIBORED_LARGE"/>
    <property type="match status" value="1"/>
</dbReference>
<dbReference type="Pfam" id="PF00317">
    <property type="entry name" value="Ribonuc_red_lgN"/>
    <property type="match status" value="1"/>
</dbReference>
<dbReference type="NCBIfam" id="NF005483">
    <property type="entry name" value="PRK07088.1"/>
    <property type="match status" value="1"/>
</dbReference>
<protein>
    <recommendedName>
        <fullName evidence="2 10">Ribonucleoside-diphosphate reductase</fullName>
        <ecNumber evidence="2 10">1.17.4.1</ecNumber>
    </recommendedName>
</protein>
<dbReference type="Pfam" id="PF02867">
    <property type="entry name" value="Ribonuc_red_lgC"/>
    <property type="match status" value="1"/>
</dbReference>
<dbReference type="InterPro" id="IPR039718">
    <property type="entry name" value="Rrm1"/>
</dbReference>
<dbReference type="InterPro" id="IPR013346">
    <property type="entry name" value="NrdE_NrdA_C"/>
</dbReference>
<comment type="similarity">
    <text evidence="1 10">Belongs to the ribonucleoside diphosphate reductase large chain family.</text>
</comment>
<evidence type="ECO:0000256" key="8">
    <source>
        <dbReference type="ARBA" id="ARBA00047754"/>
    </source>
</evidence>
<sequence>MTINIRKRNNSIEPLCVEKTKKMIAFACEGLDGCDPIELELDARIQYVDGMTTKAIQKVLIQTAIEKVIHATRDEFGNITNRTNTNWQYVAARLFVFDLYKEAAISRGYKHFGYGDFVALVDTLTASNQYGTYLKENYTKEQIRELGEYIKPERDYLFNYEGVKLLADRYLIRSRDGGGCELPQERFLVIAMHLAIPEGENRVKYAKEFYDVLSTLQMTVATPTLANAGTSFYQLSSCFISTVGDNLWSIYDVNQKFSKVSKHGGALGIYLGKIRSLNSEIRGHKNASGGVIPWVRLYNDTAVAVDQLGRRKGGATVTLDIWHADLYDFLELKTNNGDDRRKAHDIFTGLSIPNLFMERLETRGEWSLFDPYMVKKVMGFSLEDSYDEVEDKEFTRRYLACEACEELPRITVKVLDIMKKIMKSAVETGVPFLFFRDTVNQANPNKHEGMIYASNLCQEIAQNMSETELIEEVIIEEADGSKQIIHKMKPGDMVTCNLNSINLGKVEKKDLAHNIPLQIRMLDNVITLNQVPELDAKITSDKYRAIGLGTSGYHHYLAKNQIPWESEEHLAQADELFEEIAYQAIKASMELAKEKGAYDAFEGSEWQTGAYFDKRGYSSERWQKLKADVAKYGLRNGYIMAVAPTGSTSNIANTSAGIDPIFRRFFVEEKKGSFITKTAPELNDQNYWFYKEAHTIDQQYSIKACGIRQRHIDQSQSINFYITPEYKAKDILNLYVEAWKQGLKTIYYIRNQSLEMDECTSCSS</sequence>
<reference evidence="12 13" key="1">
    <citation type="submission" date="2016-11" db="EMBL/GenBank/DDBJ databases">
        <authorList>
            <person name="Jaros S."/>
            <person name="Januszkiewicz K."/>
            <person name="Wedrychowicz H."/>
        </authorList>
    </citation>
    <scope>NUCLEOTIDE SEQUENCE [LARGE SCALE GENOMIC DNA]</scope>
    <source>
        <strain evidence="12 13">DSM 15930</strain>
    </source>
</reference>
<gene>
    <name evidence="12" type="ORF">SAMN02746066_02456</name>
</gene>
<evidence type="ECO:0000313" key="12">
    <source>
        <dbReference type="EMBL" id="SHM57386.1"/>
    </source>
</evidence>
<dbReference type="PANTHER" id="PTHR11573">
    <property type="entry name" value="RIBONUCLEOSIDE-DIPHOSPHATE REDUCTASE LARGE CHAIN"/>
    <property type="match status" value="1"/>
</dbReference>
<comment type="function">
    <text evidence="10">Provides the precursors necessary for DNA synthesis. Catalyzes the biosynthesis of deoxyribonucleotides from the corresponding ribonucleotides.</text>
</comment>
<dbReference type="FunFam" id="3.20.70.20:FF:000014">
    <property type="entry name" value="Ribonucleoside-diphosphate reductase"/>
    <property type="match status" value="1"/>
</dbReference>
<evidence type="ECO:0000259" key="11">
    <source>
        <dbReference type="PROSITE" id="PS51161"/>
    </source>
</evidence>
<keyword evidence="4 9" id="KW-0547">Nucleotide-binding</keyword>
<keyword evidence="6 10" id="KW-0560">Oxidoreductase</keyword>
<evidence type="ECO:0000256" key="3">
    <source>
        <dbReference type="ARBA" id="ARBA00022533"/>
    </source>
</evidence>
<keyword evidence="3" id="KW-0021">Allosteric enzyme</keyword>
<dbReference type="CDD" id="cd01679">
    <property type="entry name" value="RNR_I"/>
    <property type="match status" value="1"/>
</dbReference>
<keyword evidence="7 10" id="KW-0215">Deoxyribonucleotide synthesis</keyword>
<dbReference type="PROSITE" id="PS51161">
    <property type="entry name" value="ATP_CONE"/>
    <property type="match status" value="1"/>
</dbReference>
<dbReference type="EC" id="1.17.4.1" evidence="2 10"/>
<dbReference type="InterPro" id="IPR008926">
    <property type="entry name" value="RNR_R1-su_N"/>
</dbReference>
<evidence type="ECO:0000256" key="6">
    <source>
        <dbReference type="ARBA" id="ARBA00023002"/>
    </source>
</evidence>
<dbReference type="OrthoDB" id="9762933at2"/>
<dbReference type="InterPro" id="IPR005144">
    <property type="entry name" value="ATP-cone_dom"/>
</dbReference>
<dbReference type="Gene3D" id="3.20.70.20">
    <property type="match status" value="1"/>
</dbReference>
<keyword evidence="5 9" id="KW-0067">ATP-binding</keyword>
<dbReference type="EMBL" id="FRCP01000012">
    <property type="protein sequence ID" value="SHM57386.1"/>
    <property type="molecule type" value="Genomic_DNA"/>
</dbReference>
<dbReference type="InterPro" id="IPR000788">
    <property type="entry name" value="RNR_lg_C"/>
</dbReference>
<dbReference type="AlphaFoldDB" id="A0A1M7JWH7"/>
<evidence type="ECO:0000256" key="10">
    <source>
        <dbReference type="RuleBase" id="RU003410"/>
    </source>
</evidence>
<dbReference type="Proteomes" id="UP000184038">
    <property type="component" value="Unassembled WGS sequence"/>
</dbReference>
<dbReference type="GO" id="GO:0009263">
    <property type="term" value="P:deoxyribonucleotide biosynthetic process"/>
    <property type="evidence" value="ECO:0007669"/>
    <property type="project" value="UniProtKB-KW"/>
</dbReference>
<evidence type="ECO:0000256" key="9">
    <source>
        <dbReference type="PROSITE-ProRule" id="PRU00492"/>
    </source>
</evidence>
<dbReference type="RefSeq" id="WP_073288054.1">
    <property type="nucleotide sequence ID" value="NZ_FRCP01000012.1"/>
</dbReference>
<evidence type="ECO:0000256" key="7">
    <source>
        <dbReference type="ARBA" id="ARBA00023116"/>
    </source>
</evidence>
<dbReference type="SUPFAM" id="SSF51998">
    <property type="entry name" value="PFL-like glycyl radical enzymes"/>
    <property type="match status" value="1"/>
</dbReference>
<dbReference type="PRINTS" id="PR01183">
    <property type="entry name" value="RIBORDTASEM1"/>
</dbReference>
<feature type="domain" description="ATP-cone" evidence="11">
    <location>
        <begin position="3"/>
        <end position="105"/>
    </location>
</feature>
<dbReference type="NCBIfam" id="TIGR02506">
    <property type="entry name" value="NrdE_NrdA"/>
    <property type="match status" value="1"/>
</dbReference>
<dbReference type="Pfam" id="PF03477">
    <property type="entry name" value="ATP-cone"/>
    <property type="match status" value="1"/>
</dbReference>
<evidence type="ECO:0000313" key="13">
    <source>
        <dbReference type="Proteomes" id="UP000184038"/>
    </source>
</evidence>
<evidence type="ECO:0000256" key="1">
    <source>
        <dbReference type="ARBA" id="ARBA00010406"/>
    </source>
</evidence>
<dbReference type="InterPro" id="IPR013509">
    <property type="entry name" value="RNR_lsu_N"/>
</dbReference>
<dbReference type="UniPathway" id="UPA00326"/>